<gene>
    <name evidence="1" type="ORF">LOX96_12175</name>
</gene>
<reference evidence="1" key="1">
    <citation type="submission" date="2021-11" db="EMBL/GenBank/DDBJ databases">
        <title>Legionella maioricencis sp. nov., a new species isolated from hot water samples in Mallorca.</title>
        <authorList>
            <person name="Crespi S."/>
            <person name="Drasar V."/>
            <person name="Salva-Serra F."/>
            <person name="Jaen-Luchoro D."/>
            <person name="Pineiro-Iglesias B."/>
            <person name="Aliaga F."/>
            <person name="Fernandez-Juarez V."/>
            <person name="Coll G."/>
            <person name="Moore E.R.B."/>
            <person name="Bennasar-Figueras A."/>
        </authorList>
    </citation>
    <scope>NUCLEOTIDE SEQUENCE</scope>
    <source>
        <strain evidence="1">HCPI-6</strain>
    </source>
</reference>
<protein>
    <submittedName>
        <fullName evidence="1">Uncharacterized protein</fullName>
    </submittedName>
</protein>
<sequence>MPHFLKNNPNFVLLDVQRGKRYVGDPLVRLPQAAQKGNSCALYAFNPLRFRFGKKYQANSKERYIELIFSDYRRGINEIDANVTGIYKLISEEISEFLQEPITAEGIKKYLVELENNLKTIKRLSTNTSELESQIVKYQQLCNDFLSHKEEYGDFDEFILQQEYVNWINLAQKTMKRLSPFTHLQADEVLENHINTTLKSVVNSKDGYSELLNLTRDNPQFMAPIYHQAIVNLAASCYELEGSNWEPTMPLEALMETLRQCGPQIIYTEPCVLFNKTSCQIETATEAYQIYSKKEDDSEEATNGCHSLLIIGAEMSDKGSFVYLIDPNLPDPLTGPRPIYKISYDELLSKILNIYGVSLNEDAEKVTGPFAFQAPKGHFDKLYDFVTGTSLDTYPKNENDETDIDHKRCPSLSQETTKRIKLE</sequence>
<dbReference type="AlphaFoldDB" id="A0A9X2D1U1"/>
<accession>A0A9X2D1U1</accession>
<evidence type="ECO:0000313" key="1">
    <source>
        <dbReference type="EMBL" id="MCL9684853.1"/>
    </source>
</evidence>
<dbReference type="RefSeq" id="WP_250423344.1">
    <property type="nucleotide sequence ID" value="NZ_JAJKBJ010000015.1"/>
</dbReference>
<dbReference type="EMBL" id="JAJKBJ010000015">
    <property type="protein sequence ID" value="MCL9684853.1"/>
    <property type="molecule type" value="Genomic_DNA"/>
</dbReference>
<proteinExistence type="predicted"/>
<evidence type="ECO:0000313" key="2">
    <source>
        <dbReference type="Proteomes" id="UP001139721"/>
    </source>
</evidence>
<dbReference type="Proteomes" id="UP001139721">
    <property type="component" value="Unassembled WGS sequence"/>
</dbReference>
<comment type="caution">
    <text evidence="1">The sequence shown here is derived from an EMBL/GenBank/DDBJ whole genome shotgun (WGS) entry which is preliminary data.</text>
</comment>
<keyword evidence="2" id="KW-1185">Reference proteome</keyword>
<organism evidence="1 2">
    <name type="scientific">Legionella maioricensis</name>
    <dbReference type="NCBI Taxonomy" id="2896528"/>
    <lineage>
        <taxon>Bacteria</taxon>
        <taxon>Pseudomonadati</taxon>
        <taxon>Pseudomonadota</taxon>
        <taxon>Gammaproteobacteria</taxon>
        <taxon>Legionellales</taxon>
        <taxon>Legionellaceae</taxon>
        <taxon>Legionella</taxon>
    </lineage>
</organism>
<name>A0A9X2D1U1_9GAMM</name>